<dbReference type="InterPro" id="IPR007627">
    <property type="entry name" value="RNA_pol_sigma70_r2"/>
</dbReference>
<comment type="caution">
    <text evidence="7">The sequence shown here is derived from an EMBL/GenBank/DDBJ whole genome shotgun (WGS) entry which is preliminary data.</text>
</comment>
<dbReference type="InterPro" id="IPR013249">
    <property type="entry name" value="RNA_pol_sigma70_r4_t2"/>
</dbReference>
<evidence type="ECO:0000313" key="7">
    <source>
        <dbReference type="EMBL" id="MBB4962322.1"/>
    </source>
</evidence>
<keyword evidence="4" id="KW-0804">Transcription</keyword>
<dbReference type="SUPFAM" id="SSF88659">
    <property type="entry name" value="Sigma3 and sigma4 domains of RNA polymerase sigma factors"/>
    <property type="match status" value="1"/>
</dbReference>
<dbReference type="GO" id="GO:0016987">
    <property type="term" value="F:sigma factor activity"/>
    <property type="evidence" value="ECO:0007669"/>
    <property type="project" value="UniProtKB-KW"/>
</dbReference>
<dbReference type="InterPro" id="IPR039425">
    <property type="entry name" value="RNA_pol_sigma-70-like"/>
</dbReference>
<accession>A0A7W7SXT7</accession>
<dbReference type="InterPro" id="IPR013324">
    <property type="entry name" value="RNA_pol_sigma_r3/r4-like"/>
</dbReference>
<dbReference type="NCBIfam" id="TIGR02937">
    <property type="entry name" value="sigma70-ECF"/>
    <property type="match status" value="1"/>
</dbReference>
<dbReference type="InterPro" id="IPR014284">
    <property type="entry name" value="RNA_pol_sigma-70_dom"/>
</dbReference>
<evidence type="ECO:0000313" key="8">
    <source>
        <dbReference type="Proteomes" id="UP000578819"/>
    </source>
</evidence>
<evidence type="ECO:0000259" key="6">
    <source>
        <dbReference type="Pfam" id="PF08281"/>
    </source>
</evidence>
<name>A0A7W7SXT7_9ACTN</name>
<protein>
    <submittedName>
        <fullName evidence="7">RNA polymerase sigma-70 factor (ECF subfamily)</fullName>
    </submittedName>
</protein>
<gene>
    <name evidence="7" type="ORF">FHR38_006055</name>
</gene>
<dbReference type="GO" id="GO:0003677">
    <property type="term" value="F:DNA binding"/>
    <property type="evidence" value="ECO:0007669"/>
    <property type="project" value="InterPro"/>
</dbReference>
<feature type="domain" description="RNA polymerase sigma factor 70 region 4 type 2" evidence="6">
    <location>
        <begin position="122"/>
        <end position="172"/>
    </location>
</feature>
<dbReference type="SUPFAM" id="SSF88946">
    <property type="entry name" value="Sigma2 domain of RNA polymerase sigma factors"/>
    <property type="match status" value="1"/>
</dbReference>
<dbReference type="PANTHER" id="PTHR43133">
    <property type="entry name" value="RNA POLYMERASE ECF-TYPE SIGMA FACTO"/>
    <property type="match status" value="1"/>
</dbReference>
<dbReference type="Proteomes" id="UP000578819">
    <property type="component" value="Unassembled WGS sequence"/>
</dbReference>
<dbReference type="GO" id="GO:0006352">
    <property type="term" value="P:DNA-templated transcription initiation"/>
    <property type="evidence" value="ECO:0007669"/>
    <property type="project" value="InterPro"/>
</dbReference>
<keyword evidence="3" id="KW-0731">Sigma factor</keyword>
<keyword evidence="8" id="KW-1185">Reference proteome</keyword>
<sequence>MTAEMRVRIRAGDADAFGELFDEHADAIHRHAVWSGGDPAQAEDVVSLTFLEAWRIRQSLRLDGDGLRPWLLGIATNVLRNRQRAARRHREALRRLPVRDTVPDFADEVVARMYNAEQVAAAMAALRSLRRADREVFLLCVWSQLDYAAAAEALSVPVGTVRSRLSRARTRLRALAQQEMAPTRTIPVEQGEYR</sequence>
<evidence type="ECO:0000259" key="5">
    <source>
        <dbReference type="Pfam" id="PF04542"/>
    </source>
</evidence>
<dbReference type="EMBL" id="JACHJW010000001">
    <property type="protein sequence ID" value="MBB4962322.1"/>
    <property type="molecule type" value="Genomic_DNA"/>
</dbReference>
<evidence type="ECO:0000256" key="2">
    <source>
        <dbReference type="ARBA" id="ARBA00023015"/>
    </source>
</evidence>
<organism evidence="7 8">
    <name type="scientific">Micromonospora polyrhachis</name>
    <dbReference type="NCBI Taxonomy" id="1282883"/>
    <lineage>
        <taxon>Bacteria</taxon>
        <taxon>Bacillati</taxon>
        <taxon>Actinomycetota</taxon>
        <taxon>Actinomycetes</taxon>
        <taxon>Micromonosporales</taxon>
        <taxon>Micromonosporaceae</taxon>
        <taxon>Micromonospora</taxon>
    </lineage>
</organism>
<reference evidence="7 8" key="1">
    <citation type="submission" date="2020-08" db="EMBL/GenBank/DDBJ databases">
        <title>Sequencing the genomes of 1000 actinobacteria strains.</title>
        <authorList>
            <person name="Klenk H.-P."/>
        </authorList>
    </citation>
    <scope>NUCLEOTIDE SEQUENCE [LARGE SCALE GENOMIC DNA]</scope>
    <source>
        <strain evidence="7 8">DSM 45886</strain>
    </source>
</reference>
<dbReference type="PANTHER" id="PTHR43133:SF25">
    <property type="entry name" value="RNA POLYMERASE SIGMA FACTOR RFAY-RELATED"/>
    <property type="match status" value="1"/>
</dbReference>
<dbReference type="InterPro" id="IPR013325">
    <property type="entry name" value="RNA_pol_sigma_r2"/>
</dbReference>
<dbReference type="InterPro" id="IPR036388">
    <property type="entry name" value="WH-like_DNA-bd_sf"/>
</dbReference>
<dbReference type="AlphaFoldDB" id="A0A7W7SXT7"/>
<dbReference type="Pfam" id="PF04542">
    <property type="entry name" value="Sigma70_r2"/>
    <property type="match status" value="1"/>
</dbReference>
<dbReference type="Pfam" id="PF08281">
    <property type="entry name" value="Sigma70_r4_2"/>
    <property type="match status" value="1"/>
</dbReference>
<evidence type="ECO:0000256" key="1">
    <source>
        <dbReference type="ARBA" id="ARBA00010641"/>
    </source>
</evidence>
<evidence type="ECO:0000256" key="4">
    <source>
        <dbReference type="ARBA" id="ARBA00023163"/>
    </source>
</evidence>
<comment type="similarity">
    <text evidence="1">Belongs to the sigma-70 factor family. ECF subfamily.</text>
</comment>
<keyword evidence="2" id="KW-0805">Transcription regulation</keyword>
<evidence type="ECO:0000256" key="3">
    <source>
        <dbReference type="ARBA" id="ARBA00023082"/>
    </source>
</evidence>
<dbReference type="Gene3D" id="1.10.10.10">
    <property type="entry name" value="Winged helix-like DNA-binding domain superfamily/Winged helix DNA-binding domain"/>
    <property type="match status" value="1"/>
</dbReference>
<dbReference type="RefSeq" id="WP_312882481.1">
    <property type="nucleotide sequence ID" value="NZ_JACHJW010000001.1"/>
</dbReference>
<feature type="domain" description="RNA polymerase sigma-70 region 2" evidence="5">
    <location>
        <begin position="20"/>
        <end position="88"/>
    </location>
</feature>
<proteinExistence type="inferred from homology"/>
<dbReference type="Gene3D" id="1.10.1740.10">
    <property type="match status" value="1"/>
</dbReference>